<dbReference type="SFLD" id="SFLDG01129">
    <property type="entry name" value="C1.5:_HAD__Beta-PGM__Phosphata"/>
    <property type="match status" value="1"/>
</dbReference>
<dbReference type="InterPro" id="IPR006439">
    <property type="entry name" value="HAD-SF_hydro_IA"/>
</dbReference>
<dbReference type="Proteomes" id="UP001422074">
    <property type="component" value="Unassembled WGS sequence"/>
</dbReference>
<sequence>MAALRGVLFDVDGTLIDSTYLHTIAWWHAFRGFGHTVRMNAIHRCVGMGGDRLVDSLLGPDRDREQDGAVKDAHAAVFSTLWPYLTAFDGARDLLVQCHRAGLKVVLASSAREQDLGVLRATLGADDIVDAATSAADAKESKPAPDILIAALDAAELEAEEVLFVGDAVWDVQAAGALGIETIGVASGGYSAAELREAGAAEVFDSPRSLLENLRDSLIGQRMA</sequence>
<dbReference type="InterPro" id="IPR023214">
    <property type="entry name" value="HAD_sf"/>
</dbReference>
<proteinExistence type="predicted"/>
<evidence type="ECO:0000313" key="2">
    <source>
        <dbReference type="Proteomes" id="UP001422074"/>
    </source>
</evidence>
<dbReference type="NCBIfam" id="TIGR01509">
    <property type="entry name" value="HAD-SF-IA-v3"/>
    <property type="match status" value="1"/>
</dbReference>
<keyword evidence="1" id="KW-0378">Hydrolase</keyword>
<dbReference type="PRINTS" id="PR00413">
    <property type="entry name" value="HADHALOGNASE"/>
</dbReference>
<dbReference type="RefSeq" id="WP_345886245.1">
    <property type="nucleotide sequence ID" value="NZ_JBDFRB010000017.1"/>
</dbReference>
<comment type="caution">
    <text evidence="1">The sequence shown here is derived from an EMBL/GenBank/DDBJ whole genome shotgun (WGS) entry which is preliminary data.</text>
</comment>
<dbReference type="SFLD" id="SFLDG01135">
    <property type="entry name" value="C1.5.6:_HAD__Beta-PGM__Phospha"/>
    <property type="match status" value="1"/>
</dbReference>
<dbReference type="PANTHER" id="PTHR43434:SF16">
    <property type="entry name" value="BLL8046 PROTEIN"/>
    <property type="match status" value="1"/>
</dbReference>
<dbReference type="SUPFAM" id="SSF56784">
    <property type="entry name" value="HAD-like"/>
    <property type="match status" value="1"/>
</dbReference>
<dbReference type="InterPro" id="IPR036412">
    <property type="entry name" value="HAD-like_sf"/>
</dbReference>
<dbReference type="SFLD" id="SFLDS00003">
    <property type="entry name" value="Haloacid_Dehalogenase"/>
    <property type="match status" value="1"/>
</dbReference>
<dbReference type="Gene3D" id="3.40.50.1000">
    <property type="entry name" value="HAD superfamily/HAD-like"/>
    <property type="match status" value="1"/>
</dbReference>
<dbReference type="Gene3D" id="1.10.150.240">
    <property type="entry name" value="Putative phosphatase, domain 2"/>
    <property type="match status" value="1"/>
</dbReference>
<organism evidence="1 2">
    <name type="scientific">Sinomonas halotolerans</name>
    <dbReference type="NCBI Taxonomy" id="1644133"/>
    <lineage>
        <taxon>Bacteria</taxon>
        <taxon>Bacillati</taxon>
        <taxon>Actinomycetota</taxon>
        <taxon>Actinomycetes</taxon>
        <taxon>Micrococcales</taxon>
        <taxon>Micrococcaceae</taxon>
        <taxon>Sinomonas</taxon>
    </lineage>
</organism>
<gene>
    <name evidence="1" type="ORF">ABCQ75_14405</name>
</gene>
<dbReference type="EC" id="3.-.-.-" evidence="1"/>
<dbReference type="Pfam" id="PF00702">
    <property type="entry name" value="Hydrolase"/>
    <property type="match status" value="1"/>
</dbReference>
<protein>
    <submittedName>
        <fullName evidence="1">HAD family hydrolase</fullName>
        <ecNumber evidence="1">3.-.-.-</ecNumber>
    </submittedName>
</protein>
<dbReference type="EMBL" id="JBDFRB010000017">
    <property type="protein sequence ID" value="MEN2745717.1"/>
    <property type="molecule type" value="Genomic_DNA"/>
</dbReference>
<name>A0ABU9X2M8_9MICC</name>
<keyword evidence="2" id="KW-1185">Reference proteome</keyword>
<reference evidence="1 2" key="1">
    <citation type="submission" date="2024-05" db="EMBL/GenBank/DDBJ databases">
        <title>Sinomonas sp. nov., isolated from a waste landfill.</title>
        <authorList>
            <person name="Zhao Y."/>
        </authorList>
    </citation>
    <scope>NUCLEOTIDE SEQUENCE [LARGE SCALE GENOMIC DNA]</scope>
    <source>
        <strain evidence="1 2">CCTCC AB2014300</strain>
    </source>
</reference>
<accession>A0ABU9X2M8</accession>
<dbReference type="GO" id="GO:0016787">
    <property type="term" value="F:hydrolase activity"/>
    <property type="evidence" value="ECO:0007669"/>
    <property type="project" value="UniProtKB-KW"/>
</dbReference>
<dbReference type="PANTHER" id="PTHR43434">
    <property type="entry name" value="PHOSPHOGLYCOLATE PHOSPHATASE"/>
    <property type="match status" value="1"/>
</dbReference>
<dbReference type="InterPro" id="IPR050155">
    <property type="entry name" value="HAD-like_hydrolase_sf"/>
</dbReference>
<dbReference type="InterPro" id="IPR023198">
    <property type="entry name" value="PGP-like_dom2"/>
</dbReference>
<evidence type="ECO:0000313" key="1">
    <source>
        <dbReference type="EMBL" id="MEN2745717.1"/>
    </source>
</evidence>